<dbReference type="Proteomes" id="UP000008871">
    <property type="component" value="Chromosome"/>
</dbReference>
<dbReference type="EMBL" id="AM286690">
    <property type="protein sequence ID" value="CAL17805.1"/>
    <property type="molecule type" value="Genomic_DNA"/>
</dbReference>
<dbReference type="InterPro" id="IPR001123">
    <property type="entry name" value="LeuE-type"/>
</dbReference>
<feature type="transmembrane region" description="Helical" evidence="6">
    <location>
        <begin position="119"/>
        <end position="140"/>
    </location>
</feature>
<dbReference type="PANTHER" id="PTHR30086:SF16">
    <property type="entry name" value="AMINO ACID EFFLUX PERMEASE RHTB FAMILY"/>
    <property type="match status" value="1"/>
</dbReference>
<dbReference type="AlphaFoldDB" id="Q0VLZ3"/>
<dbReference type="OrthoDB" id="581870at2"/>
<dbReference type="GO" id="GO:0005886">
    <property type="term" value="C:plasma membrane"/>
    <property type="evidence" value="ECO:0007669"/>
    <property type="project" value="UniProtKB-SubCell"/>
</dbReference>
<accession>Q0VLZ3</accession>
<feature type="transmembrane region" description="Helical" evidence="6">
    <location>
        <begin position="192"/>
        <end position="212"/>
    </location>
</feature>
<dbReference type="KEGG" id="abo:ABO_2357"/>
<dbReference type="eggNOG" id="COG1280">
    <property type="taxonomic scope" value="Bacteria"/>
</dbReference>
<dbReference type="Pfam" id="PF01810">
    <property type="entry name" value="LysE"/>
    <property type="match status" value="1"/>
</dbReference>
<name>Q0VLZ3_ALCBS</name>
<evidence type="ECO:0000256" key="6">
    <source>
        <dbReference type="SAM" id="Phobius"/>
    </source>
</evidence>
<feature type="transmembrane region" description="Helical" evidence="6">
    <location>
        <begin position="152"/>
        <end position="172"/>
    </location>
</feature>
<evidence type="ECO:0000256" key="4">
    <source>
        <dbReference type="ARBA" id="ARBA00022989"/>
    </source>
</evidence>
<evidence type="ECO:0000313" key="8">
    <source>
        <dbReference type="Proteomes" id="UP000008871"/>
    </source>
</evidence>
<gene>
    <name evidence="7" type="ordered locus">ABO_2357</name>
</gene>
<sequence length="220" mass="23749">MLSLHDWLLLASVCALGAITPGISLAVITRHTLLGGHKAGVTAAIAHAIGVGFWATATVTGLAVLFHRYPKLELLFSLTGALFLLWMAWKSWQAGRAPLNSTPLDTNVEAHHGAARDGFLVAFLNPKVALFFLALFSQFLQADMGQLARAQMVLTAIFIDGGWYVLVAILLGRSRLLPWLRAHHHWVERATAILLVIIAASVVVNSLLDLGVAPRLIMPA</sequence>
<dbReference type="PANTHER" id="PTHR30086">
    <property type="entry name" value="ARGININE EXPORTER PROTEIN ARGO"/>
    <property type="match status" value="1"/>
</dbReference>
<evidence type="ECO:0000256" key="3">
    <source>
        <dbReference type="ARBA" id="ARBA00022692"/>
    </source>
</evidence>
<dbReference type="RefSeq" id="WP_011589631.1">
    <property type="nucleotide sequence ID" value="NC_008260.1"/>
</dbReference>
<evidence type="ECO:0000256" key="1">
    <source>
        <dbReference type="ARBA" id="ARBA00004651"/>
    </source>
</evidence>
<dbReference type="STRING" id="393595.ABO_2357"/>
<evidence type="ECO:0000256" key="2">
    <source>
        <dbReference type="ARBA" id="ARBA00022475"/>
    </source>
</evidence>
<dbReference type="HOGENOM" id="CLU_079569_0_1_6"/>
<keyword evidence="8" id="KW-1185">Reference proteome</keyword>
<organism evidence="7 8">
    <name type="scientific">Alcanivorax borkumensis (strain ATCC 700651 / DSM 11573 / NCIMB 13689 / SK2)</name>
    <dbReference type="NCBI Taxonomy" id="393595"/>
    <lineage>
        <taxon>Bacteria</taxon>
        <taxon>Pseudomonadati</taxon>
        <taxon>Pseudomonadota</taxon>
        <taxon>Gammaproteobacteria</taxon>
        <taxon>Oceanospirillales</taxon>
        <taxon>Alcanivoracaceae</taxon>
        <taxon>Alcanivorax</taxon>
    </lineage>
</organism>
<feature type="transmembrane region" description="Helical" evidence="6">
    <location>
        <begin position="72"/>
        <end position="89"/>
    </location>
</feature>
<keyword evidence="2" id="KW-1003">Cell membrane</keyword>
<keyword evidence="3 6" id="KW-0812">Transmembrane</keyword>
<keyword evidence="4 6" id="KW-1133">Transmembrane helix</keyword>
<evidence type="ECO:0000256" key="5">
    <source>
        <dbReference type="ARBA" id="ARBA00023136"/>
    </source>
</evidence>
<reference evidence="7 8" key="1">
    <citation type="journal article" date="2006" name="Nat. Biotechnol.">
        <title>Genome sequence of the ubiquitous hydrocarbon-degrading marine bacterium Alcanivorax borkumensis.</title>
        <authorList>
            <person name="Schneiker S."/>
            <person name="Martins dos Santos V.A.P."/>
            <person name="Bartels D."/>
            <person name="Bekel T."/>
            <person name="Brecht M."/>
            <person name="Buhrmester J."/>
            <person name="Chernikova T.N."/>
            <person name="Denaro R."/>
            <person name="Ferrer M."/>
            <person name="Gertler C."/>
            <person name="Goesmann A."/>
            <person name="Golyshina O.V."/>
            <person name="Kaminski F."/>
            <person name="Khachane A.N."/>
            <person name="Lang S."/>
            <person name="Linke B."/>
            <person name="McHardy A.C."/>
            <person name="Meyer F."/>
            <person name="Nechitaylo T."/>
            <person name="Puehler A."/>
            <person name="Regenhardt D."/>
            <person name="Rupp O."/>
            <person name="Sabirova J.S."/>
            <person name="Selbitschka W."/>
            <person name="Yakimov M.M."/>
            <person name="Timmis K.N."/>
            <person name="Vorhoelter F.-J."/>
            <person name="Weidner S."/>
            <person name="Kaiser O."/>
            <person name="Golyshin P.N."/>
        </authorList>
    </citation>
    <scope>NUCLEOTIDE SEQUENCE [LARGE SCALE GENOMIC DNA]</scope>
    <source>
        <strain evidence="8">ATCC 700651 / DSM 11573 / NCIMB 13689 / SK2</strain>
    </source>
</reference>
<keyword evidence="5 6" id="KW-0472">Membrane</keyword>
<protein>
    <submittedName>
        <fullName evidence="7">Transporter, LysE family</fullName>
    </submittedName>
</protein>
<dbReference type="GO" id="GO:0015171">
    <property type="term" value="F:amino acid transmembrane transporter activity"/>
    <property type="evidence" value="ECO:0007669"/>
    <property type="project" value="TreeGrafter"/>
</dbReference>
<proteinExistence type="predicted"/>
<evidence type="ECO:0000313" key="7">
    <source>
        <dbReference type="EMBL" id="CAL17805.1"/>
    </source>
</evidence>
<feature type="transmembrane region" description="Helical" evidence="6">
    <location>
        <begin position="42"/>
        <end position="65"/>
    </location>
</feature>
<comment type="subcellular location">
    <subcellularLocation>
        <location evidence="1">Cell membrane</location>
        <topology evidence="1">Multi-pass membrane protein</topology>
    </subcellularLocation>
</comment>